<reference evidence="2" key="1">
    <citation type="submission" date="2021-01" db="EMBL/GenBank/DDBJ databases">
        <title>Caligus Genome Assembly.</title>
        <authorList>
            <person name="Gallardo-Escarate C."/>
        </authorList>
    </citation>
    <scope>NUCLEOTIDE SEQUENCE [LARGE SCALE GENOMIC DNA]</scope>
</reference>
<accession>A0A7T8K075</accession>
<name>A0A7T8K075_CALRO</name>
<evidence type="ECO:0000313" key="1">
    <source>
        <dbReference type="EMBL" id="QQP40736.1"/>
    </source>
</evidence>
<dbReference type="Proteomes" id="UP000595437">
    <property type="component" value="Chromosome 10"/>
</dbReference>
<dbReference type="AlphaFoldDB" id="A0A7T8K075"/>
<organism evidence="1 2">
    <name type="scientific">Caligus rogercresseyi</name>
    <name type="common">Sea louse</name>
    <dbReference type="NCBI Taxonomy" id="217165"/>
    <lineage>
        <taxon>Eukaryota</taxon>
        <taxon>Metazoa</taxon>
        <taxon>Ecdysozoa</taxon>
        <taxon>Arthropoda</taxon>
        <taxon>Crustacea</taxon>
        <taxon>Multicrustacea</taxon>
        <taxon>Hexanauplia</taxon>
        <taxon>Copepoda</taxon>
        <taxon>Siphonostomatoida</taxon>
        <taxon>Caligidae</taxon>
        <taxon>Caligus</taxon>
    </lineage>
</organism>
<sequence>MAWRSESLLASSRFGDAGSLTACLRNFMIELIPKPAAFSLASNLKSPTLSILGNGASKVVDSSGEGMGQLEEWART</sequence>
<proteinExistence type="predicted"/>
<evidence type="ECO:0000313" key="2">
    <source>
        <dbReference type="Proteomes" id="UP000595437"/>
    </source>
</evidence>
<keyword evidence="2" id="KW-1185">Reference proteome</keyword>
<gene>
    <name evidence="1" type="ORF">FKW44_014884</name>
</gene>
<dbReference type="EMBL" id="CP045899">
    <property type="protein sequence ID" value="QQP40736.1"/>
    <property type="molecule type" value="Genomic_DNA"/>
</dbReference>
<protein>
    <submittedName>
        <fullName evidence="1">Uncharacterized protein</fullName>
    </submittedName>
</protein>